<evidence type="ECO:0008006" key="4">
    <source>
        <dbReference type="Google" id="ProtNLM"/>
    </source>
</evidence>
<dbReference type="HOGENOM" id="CLU_077393_0_0_10"/>
<dbReference type="InterPro" id="IPR038770">
    <property type="entry name" value="Na+/solute_symporter_sf"/>
</dbReference>
<evidence type="ECO:0000313" key="3">
    <source>
        <dbReference type="Proteomes" id="UP000018439"/>
    </source>
</evidence>
<proteinExistence type="predicted"/>
<dbReference type="AlphaFoldDB" id="F3ZP37"/>
<name>F3ZP37_9BACE</name>
<keyword evidence="1" id="KW-1133">Transmembrane helix</keyword>
<evidence type="ECO:0000256" key="1">
    <source>
        <dbReference type="SAM" id="Phobius"/>
    </source>
</evidence>
<feature type="transmembrane region" description="Helical" evidence="1">
    <location>
        <begin position="150"/>
        <end position="171"/>
    </location>
</feature>
<feature type="transmembrane region" description="Helical" evidence="1">
    <location>
        <begin position="85"/>
        <end position="106"/>
    </location>
</feature>
<keyword evidence="3" id="KW-1185">Reference proteome</keyword>
<dbReference type="Proteomes" id="UP000018439">
    <property type="component" value="Chromosome"/>
</dbReference>
<keyword evidence="1" id="KW-0472">Membrane</keyword>
<dbReference type="Gene3D" id="1.20.1530.20">
    <property type="match status" value="1"/>
</dbReference>
<keyword evidence="1" id="KW-0812">Transmembrane</keyword>
<protein>
    <recommendedName>
        <fullName evidence="4">Bile acid:sodium symporter</fullName>
    </recommendedName>
</protein>
<dbReference type="EMBL" id="CM001167">
    <property type="protein sequence ID" value="EGJ72610.1"/>
    <property type="molecule type" value="Genomic_DNA"/>
</dbReference>
<accession>F3ZP37</accession>
<feature type="transmembrane region" description="Helical" evidence="1">
    <location>
        <begin position="118"/>
        <end position="138"/>
    </location>
</feature>
<feature type="transmembrane region" description="Helical" evidence="1">
    <location>
        <begin position="178"/>
        <end position="201"/>
    </location>
</feature>
<feature type="transmembrane region" description="Helical" evidence="1">
    <location>
        <begin position="59"/>
        <end position="79"/>
    </location>
</feature>
<dbReference type="STRING" id="679937.Bcop_2458"/>
<sequence length="304" mass="34412">MRIYMLTYLKNWTLPIAMFLGIIGYPIFLALEFTVPFLVFFMLLLTFSKVPVKEIKIKWHHIFMLFVQLFGALGIYYLLAPFNVIIAEVGMVCFVCPTATAAAVITNKLDGNMNSVTAYTLLSNTAAAFAIPLLFSLVQGSTALSFVDGALLIFYKIFPLLFGPFLAAWVIQKKFHKLHYFLVNKTEFAFYMWAVSLSIAIAKTIEALKNYSISWQLLVGIALMALFVCFAQFYIGKKLGKTSDERIACGQSLGQKNTILAIWMAYTYLNPLVTIGPGAYIFLQNGFNSYQLEVHRRKKELKRK</sequence>
<dbReference type="eggNOG" id="COG0385">
    <property type="taxonomic scope" value="Bacteria"/>
</dbReference>
<gene>
    <name evidence="2" type="ORF">Bcop_2458</name>
</gene>
<feature type="transmembrane region" description="Helical" evidence="1">
    <location>
        <begin position="213"/>
        <end position="236"/>
    </location>
</feature>
<organism evidence="2 3">
    <name type="scientific">Bacteroides coprosuis DSM 18011</name>
    <dbReference type="NCBI Taxonomy" id="679937"/>
    <lineage>
        <taxon>Bacteria</taxon>
        <taxon>Pseudomonadati</taxon>
        <taxon>Bacteroidota</taxon>
        <taxon>Bacteroidia</taxon>
        <taxon>Bacteroidales</taxon>
        <taxon>Bacteroidaceae</taxon>
        <taxon>Bacteroides</taxon>
    </lineage>
</organism>
<reference evidence="2 3" key="1">
    <citation type="journal article" date="2011" name="Stand. Genomic Sci.">
        <title>Non-contiguous finished genome sequence of Bacteroides coprosuis type strain (PC139).</title>
        <authorList>
            <person name="Land M."/>
            <person name="Held B."/>
            <person name="Gronow S."/>
            <person name="Abt B."/>
            <person name="Lucas S."/>
            <person name="Del Rio T.G."/>
            <person name="Nolan M."/>
            <person name="Tice H."/>
            <person name="Cheng J.F."/>
            <person name="Pitluck S."/>
            <person name="Liolios K."/>
            <person name="Pagani I."/>
            <person name="Ivanova N."/>
            <person name="Mavromatis K."/>
            <person name="Mikhailova N."/>
            <person name="Pati A."/>
            <person name="Tapia R."/>
            <person name="Han C."/>
            <person name="Goodwin L."/>
            <person name="Chen A."/>
            <person name="Palaniappan K."/>
            <person name="Hauser L."/>
            <person name="Brambilla E.M."/>
            <person name="Rohde M."/>
            <person name="Goker M."/>
            <person name="Detter J.C."/>
            <person name="Woyke T."/>
            <person name="Bristow J."/>
            <person name="Eisen J.A."/>
            <person name="Markowitz V."/>
            <person name="Hugenholtz P."/>
            <person name="Kyrpides N.C."/>
            <person name="Klenk H.P."/>
            <person name="Lapidus A."/>
        </authorList>
    </citation>
    <scope>NUCLEOTIDE SEQUENCE</scope>
    <source>
        <strain evidence="2 3">DSM 18011</strain>
    </source>
</reference>
<evidence type="ECO:0000313" key="2">
    <source>
        <dbReference type="EMBL" id="EGJ72610.1"/>
    </source>
</evidence>